<gene>
    <name evidence="5" type="ORF">Z045_05645</name>
</gene>
<proteinExistence type="predicted"/>
<feature type="domain" description="Lsr2 DNA-binding" evidence="4">
    <location>
        <begin position="86"/>
        <end position="120"/>
    </location>
</feature>
<dbReference type="GO" id="GO:0016746">
    <property type="term" value="F:acyltransferase activity"/>
    <property type="evidence" value="ECO:0007669"/>
    <property type="project" value="InterPro"/>
</dbReference>
<dbReference type="RefSeq" id="WP_060651010.1">
    <property type="nucleotide sequence ID" value="NZ_AZXY01000002.1"/>
</dbReference>
<evidence type="ECO:0000313" key="6">
    <source>
        <dbReference type="Proteomes" id="UP000053060"/>
    </source>
</evidence>
<sequence>MAKKVVTVTEYYDDFDGKEIEEGLAQTIEFSVDGKDYRIDLRPDNADKFRSDLEKWIAAAAEVTTPKRGRPTGSGQRKSTASGRPKEELANIREWAQKNGYEVSARGRIAKDIQDAYDEAHKGKAS</sequence>
<evidence type="ECO:0008006" key="7">
    <source>
        <dbReference type="Google" id="ProtNLM"/>
    </source>
</evidence>
<dbReference type="Gene3D" id="4.10.320.10">
    <property type="entry name" value="E3-binding domain"/>
    <property type="match status" value="1"/>
</dbReference>
<dbReference type="Pfam" id="PF11774">
    <property type="entry name" value="Lsr2"/>
    <property type="match status" value="1"/>
</dbReference>
<dbReference type="Gene3D" id="3.30.60.230">
    <property type="entry name" value="Lsr2, dimerization domain"/>
    <property type="match status" value="1"/>
</dbReference>
<dbReference type="InterPro" id="IPR036625">
    <property type="entry name" value="E3-bd_dom_sf"/>
</dbReference>
<evidence type="ECO:0000259" key="3">
    <source>
        <dbReference type="Pfam" id="PF11774"/>
    </source>
</evidence>
<feature type="region of interest" description="Disordered" evidence="2">
    <location>
        <begin position="62"/>
        <end position="90"/>
    </location>
</feature>
<keyword evidence="1" id="KW-0238">DNA-binding</keyword>
<evidence type="ECO:0000256" key="2">
    <source>
        <dbReference type="SAM" id="MobiDB-lite"/>
    </source>
</evidence>
<comment type="caution">
    <text evidence="5">The sequence shown here is derived from an EMBL/GenBank/DDBJ whole genome shotgun (WGS) entry which is preliminary data.</text>
</comment>
<evidence type="ECO:0000313" key="5">
    <source>
        <dbReference type="EMBL" id="KSZ59655.1"/>
    </source>
</evidence>
<dbReference type="GO" id="GO:0003677">
    <property type="term" value="F:DNA binding"/>
    <property type="evidence" value="ECO:0007669"/>
    <property type="project" value="UniProtKB-KW"/>
</dbReference>
<dbReference type="AlphaFoldDB" id="A0A0V9UNS2"/>
<organism evidence="5 6">
    <name type="scientific">Rhodococcus pyridinivorans KG-16</name>
    <dbReference type="NCBI Taxonomy" id="1441730"/>
    <lineage>
        <taxon>Bacteria</taxon>
        <taxon>Bacillati</taxon>
        <taxon>Actinomycetota</taxon>
        <taxon>Actinomycetes</taxon>
        <taxon>Mycobacteriales</taxon>
        <taxon>Nocardiaceae</taxon>
        <taxon>Rhodococcus</taxon>
    </lineage>
</organism>
<dbReference type="PATRIC" id="fig|1441730.3.peg.1179"/>
<feature type="domain" description="Lsr2 dimerization" evidence="3">
    <location>
        <begin position="1"/>
        <end position="63"/>
    </location>
</feature>
<name>A0A0V9UNS2_9NOCA</name>
<feature type="compositionally biased region" description="Polar residues" evidence="2">
    <location>
        <begin position="73"/>
        <end position="82"/>
    </location>
</feature>
<evidence type="ECO:0000259" key="4">
    <source>
        <dbReference type="Pfam" id="PF23359"/>
    </source>
</evidence>
<dbReference type="Pfam" id="PF23359">
    <property type="entry name" value="Lsr2_DNA-bd"/>
    <property type="match status" value="1"/>
</dbReference>
<dbReference type="InterPro" id="IPR042261">
    <property type="entry name" value="Lsr2-like_dimerization"/>
</dbReference>
<dbReference type="InterPro" id="IPR024412">
    <property type="entry name" value="Lsr2_dim_dom"/>
</dbReference>
<accession>A0A0V9UNS2</accession>
<dbReference type="InterPro" id="IPR055370">
    <property type="entry name" value="Lsr2_DNA-bd"/>
</dbReference>
<reference evidence="6" key="1">
    <citation type="submission" date="2015-01" db="EMBL/GenBank/DDBJ databases">
        <title>Draft genome sequence of Rhodococcus pyridinivorans strain KG-16, a hydrocarbon-degrading bacterium.</title>
        <authorList>
            <person name="Aggarwal R.K."/>
            <person name="Dawar C."/>
        </authorList>
    </citation>
    <scope>NUCLEOTIDE SEQUENCE [LARGE SCALE GENOMIC DNA]</scope>
    <source>
        <strain evidence="6">KG-16</strain>
    </source>
</reference>
<dbReference type="Proteomes" id="UP000053060">
    <property type="component" value="Unassembled WGS sequence"/>
</dbReference>
<evidence type="ECO:0000256" key="1">
    <source>
        <dbReference type="ARBA" id="ARBA00023125"/>
    </source>
</evidence>
<reference evidence="5 6" key="2">
    <citation type="journal article" date="2016" name="Genome Announc.">
        <title>Draft Genome Sequence of a Versatile Hydrocarbon-Degrading Bacterium, Rhodococcus pyridinivorans Strain KG-16, Collected from Oil Fields in India.</title>
        <authorList>
            <person name="Aggarwal R.K."/>
            <person name="Dawar C."/>
            <person name="Phanindranath R."/>
            <person name="Mutnuri L."/>
            <person name="Dayal A.M."/>
        </authorList>
    </citation>
    <scope>NUCLEOTIDE SEQUENCE [LARGE SCALE GENOMIC DNA]</scope>
    <source>
        <strain evidence="5 6">KG-16</strain>
    </source>
</reference>
<protein>
    <recommendedName>
        <fullName evidence="7">Lsr2 family protein</fullName>
    </recommendedName>
</protein>
<dbReference type="EMBL" id="AZXY01000002">
    <property type="protein sequence ID" value="KSZ59655.1"/>
    <property type="molecule type" value="Genomic_DNA"/>
</dbReference>